<dbReference type="Gene3D" id="1.10.287.1260">
    <property type="match status" value="1"/>
</dbReference>
<evidence type="ECO:0000313" key="7">
    <source>
        <dbReference type="EMBL" id="NTS65433.1"/>
    </source>
</evidence>
<dbReference type="SUPFAM" id="SSF50182">
    <property type="entry name" value="Sm-like ribonucleoproteins"/>
    <property type="match status" value="1"/>
</dbReference>
<dbReference type="PANTHER" id="PTHR30566:SF25">
    <property type="entry name" value="INNER MEMBRANE PROTEIN"/>
    <property type="match status" value="1"/>
</dbReference>
<evidence type="ECO:0000256" key="5">
    <source>
        <dbReference type="SAM" id="Phobius"/>
    </source>
</evidence>
<keyword evidence="4 5" id="KW-0472">Membrane</keyword>
<dbReference type="InterPro" id="IPR023408">
    <property type="entry name" value="MscS_beta-dom_sf"/>
</dbReference>
<comment type="subcellular location">
    <subcellularLocation>
        <location evidence="1">Membrane</location>
    </subcellularLocation>
</comment>
<proteinExistence type="predicted"/>
<feature type="transmembrane region" description="Helical" evidence="5">
    <location>
        <begin position="27"/>
        <end position="53"/>
    </location>
</feature>
<dbReference type="InterPro" id="IPR010920">
    <property type="entry name" value="LSM_dom_sf"/>
</dbReference>
<dbReference type="Pfam" id="PF00924">
    <property type="entry name" value="MS_channel_2nd"/>
    <property type="match status" value="1"/>
</dbReference>
<dbReference type="Gene3D" id="2.30.30.60">
    <property type="match status" value="1"/>
</dbReference>
<evidence type="ECO:0000256" key="4">
    <source>
        <dbReference type="ARBA" id="ARBA00023136"/>
    </source>
</evidence>
<feature type="transmembrane region" description="Helical" evidence="5">
    <location>
        <begin position="178"/>
        <end position="197"/>
    </location>
</feature>
<evidence type="ECO:0000256" key="3">
    <source>
        <dbReference type="ARBA" id="ARBA00022989"/>
    </source>
</evidence>
<sequence>MRDANLPRDWARYLAHHWRDLPDIPTWLANVGIVAAAVLGAILLHALAFALLARAALRHDSEGGAAMVERTRGLARWILVAVALASIQPLLHLTRGQATLWGRVAGLVIPGLVGWFAVVTLGNVVDILSRKADISVEDNLRARRRRTRLGILQRIGAFVIVLVTICMMLMSIPSVRALGVTLAASAGVAGIAVGAAAQPALKNLIAGIQMAFTEPIRLDDVVIVDGEWGRVEEIRLTYVVIKVWDERRLVVPVSKFLEDSFQNWTRQSARLMGSVFWYLDPAADIARLREQAGAIITANPRWDGRFWNLQVTDTKLDGSIELRGLMTAKDASTAFDLRCDVREALLDYIKREMPEAILRRRADVALTSPLSPAPSPPAAPA</sequence>
<feature type="transmembrane region" description="Helical" evidence="5">
    <location>
        <begin position="149"/>
        <end position="172"/>
    </location>
</feature>
<keyword evidence="8" id="KW-1185">Reference proteome</keyword>
<feature type="transmembrane region" description="Helical" evidence="5">
    <location>
        <begin position="104"/>
        <end position="128"/>
    </location>
</feature>
<accession>A0ABX2JFV0</accession>
<reference evidence="7 8" key="1">
    <citation type="submission" date="2020-06" db="EMBL/GenBank/DDBJ databases">
        <title>Sphingomonas hominis sp. nov., a member of the Sphingomonas, isolated from the hair of a 22-year-old girl.</title>
        <authorList>
            <person name="Zhang D.-F."/>
            <person name="Cui X.-W."/>
        </authorList>
    </citation>
    <scope>NUCLEOTIDE SEQUENCE [LARGE SCALE GENOMIC DNA]</scope>
    <source>
        <strain evidence="7 8">HHU CXW</strain>
    </source>
</reference>
<evidence type="ECO:0000256" key="2">
    <source>
        <dbReference type="ARBA" id="ARBA00022692"/>
    </source>
</evidence>
<keyword evidence="3 5" id="KW-1133">Transmembrane helix</keyword>
<evidence type="ECO:0000259" key="6">
    <source>
        <dbReference type="Pfam" id="PF00924"/>
    </source>
</evidence>
<dbReference type="RefSeq" id="WP_174194050.1">
    <property type="nucleotide sequence ID" value="NZ_JABULH010000003.1"/>
</dbReference>
<name>A0ABX2JFV0_9SPHN</name>
<dbReference type="PANTHER" id="PTHR30566">
    <property type="entry name" value="YNAI-RELATED MECHANOSENSITIVE ION CHANNEL"/>
    <property type="match status" value="1"/>
</dbReference>
<organism evidence="7 8">
    <name type="scientific">Sphingomonas hominis</name>
    <dbReference type="NCBI Taxonomy" id="2741495"/>
    <lineage>
        <taxon>Bacteria</taxon>
        <taxon>Pseudomonadati</taxon>
        <taxon>Pseudomonadota</taxon>
        <taxon>Alphaproteobacteria</taxon>
        <taxon>Sphingomonadales</taxon>
        <taxon>Sphingomonadaceae</taxon>
        <taxon>Sphingomonas</taxon>
    </lineage>
</organism>
<feature type="transmembrane region" description="Helical" evidence="5">
    <location>
        <begin position="74"/>
        <end position="92"/>
    </location>
</feature>
<dbReference type="Proteomes" id="UP000621447">
    <property type="component" value="Unassembled WGS sequence"/>
</dbReference>
<dbReference type="InterPro" id="IPR006685">
    <property type="entry name" value="MscS_channel_2nd"/>
</dbReference>
<evidence type="ECO:0000313" key="8">
    <source>
        <dbReference type="Proteomes" id="UP000621447"/>
    </source>
</evidence>
<dbReference type="EMBL" id="JABULH010000003">
    <property type="protein sequence ID" value="NTS65433.1"/>
    <property type="molecule type" value="Genomic_DNA"/>
</dbReference>
<keyword evidence="2 5" id="KW-0812">Transmembrane</keyword>
<evidence type="ECO:0000256" key="1">
    <source>
        <dbReference type="ARBA" id="ARBA00004370"/>
    </source>
</evidence>
<gene>
    <name evidence="7" type="ORF">HRV97_09685</name>
</gene>
<comment type="caution">
    <text evidence="7">The sequence shown here is derived from an EMBL/GenBank/DDBJ whole genome shotgun (WGS) entry which is preliminary data.</text>
</comment>
<protein>
    <submittedName>
        <fullName evidence="7">Mechanosensitive ion channel</fullName>
    </submittedName>
</protein>
<feature type="domain" description="Mechanosensitive ion channel MscS" evidence="6">
    <location>
        <begin position="201"/>
        <end position="266"/>
    </location>
</feature>